<dbReference type="AlphaFoldDB" id="A0A438CSS5"/>
<evidence type="ECO:0000313" key="2">
    <source>
        <dbReference type="EMBL" id="RVW26256.1"/>
    </source>
</evidence>
<dbReference type="InterPro" id="IPR036397">
    <property type="entry name" value="RNaseH_sf"/>
</dbReference>
<dbReference type="Pfam" id="PF17919">
    <property type="entry name" value="RT_RNaseH_2"/>
    <property type="match status" value="1"/>
</dbReference>
<feature type="domain" description="Integrase catalytic" evidence="1">
    <location>
        <begin position="333"/>
        <end position="489"/>
    </location>
</feature>
<dbReference type="SUPFAM" id="SSF53098">
    <property type="entry name" value="Ribonuclease H-like"/>
    <property type="match status" value="2"/>
</dbReference>
<evidence type="ECO:0000259" key="1">
    <source>
        <dbReference type="PROSITE" id="PS50994"/>
    </source>
</evidence>
<dbReference type="InterPro" id="IPR043128">
    <property type="entry name" value="Rev_trsase/Diguanyl_cyclase"/>
</dbReference>
<dbReference type="FunFam" id="3.30.70.270:FF:000020">
    <property type="entry name" value="Transposon Tf2-6 polyprotein-like Protein"/>
    <property type="match status" value="1"/>
</dbReference>
<dbReference type="CDD" id="cd09279">
    <property type="entry name" value="RNase_HI_like"/>
    <property type="match status" value="1"/>
</dbReference>
<dbReference type="SUPFAM" id="SSF56672">
    <property type="entry name" value="DNA/RNA polymerases"/>
    <property type="match status" value="1"/>
</dbReference>
<evidence type="ECO:0000313" key="3">
    <source>
        <dbReference type="Proteomes" id="UP000288805"/>
    </source>
</evidence>
<dbReference type="InterPro" id="IPR012337">
    <property type="entry name" value="RNaseH-like_sf"/>
</dbReference>
<dbReference type="GO" id="GO:0003676">
    <property type="term" value="F:nucleic acid binding"/>
    <property type="evidence" value="ECO:0007669"/>
    <property type="project" value="InterPro"/>
</dbReference>
<dbReference type="Gene3D" id="3.30.70.270">
    <property type="match status" value="1"/>
</dbReference>
<dbReference type="Pfam" id="PF00665">
    <property type="entry name" value="rve"/>
    <property type="match status" value="1"/>
</dbReference>
<dbReference type="PROSITE" id="PS50994">
    <property type="entry name" value="INTEGRASE"/>
    <property type="match status" value="1"/>
</dbReference>
<dbReference type="GO" id="GO:0015074">
    <property type="term" value="P:DNA integration"/>
    <property type="evidence" value="ECO:0007669"/>
    <property type="project" value="InterPro"/>
</dbReference>
<dbReference type="Gene3D" id="3.30.420.10">
    <property type="entry name" value="Ribonuclease H-like superfamily/Ribonuclease H"/>
    <property type="match status" value="2"/>
</dbReference>
<dbReference type="InterPro" id="IPR041577">
    <property type="entry name" value="RT_RNaseH_2"/>
</dbReference>
<dbReference type="Pfam" id="PF13456">
    <property type="entry name" value="RVT_3"/>
    <property type="match status" value="1"/>
</dbReference>
<dbReference type="EMBL" id="QGNW01002023">
    <property type="protein sequence ID" value="RVW26256.1"/>
    <property type="molecule type" value="Genomic_DNA"/>
</dbReference>
<dbReference type="InterPro" id="IPR043502">
    <property type="entry name" value="DNA/RNA_pol_sf"/>
</dbReference>
<sequence>MPAPKTEKEIRGFLGRLQYISRFIARLTDICEPIFRLLRKNQPTVWNDDCQFAFEKIKEYLLSPPVLVPPTPGRPLLLYLSVSDMALGCMLAQIDDLGKERAIYYLKFDIQYVSQKSIKGSIVADHLASLPTSEDRPVDDDFPDEEFVAMTSLSGWCMYFDGAANQSGYGIGVLLVSPQAITFRETALELDIRQMEVFGDSNLVLRQIQGDWKTRDVKLRPYHAYLELLVARFDDLRYVHLPRAQNRFADALATLASSVDIPIDVVIRPLLIESRSGTYPEVATTKDRRALRHLATRFVICGDTLYRRSADGMLLLCLDRASADRVMREVHSGVCGPHMGGHMLAVSPKSSSGHEFILVAIDYFTKWVEAASYARLTSARVASFIRSHIICRYGVPHELISDRGAHFRAEVDTLLQEYGIRHHRSSAYRPQTNGAVEAANKNIKRILRKMVETSRDWSYALLLVYGMEAVLPVETEMGSLRVALEQQISETEWAQARFDQLNLLDERRLRARSCSGLSEKDGSCLQETS</sequence>
<gene>
    <name evidence="2" type="primary">pol_2022</name>
    <name evidence="2" type="ORF">CK203_108880</name>
</gene>
<dbReference type="Proteomes" id="UP000288805">
    <property type="component" value="Unassembled WGS sequence"/>
</dbReference>
<dbReference type="PANTHER" id="PTHR48475">
    <property type="entry name" value="RIBONUCLEASE H"/>
    <property type="match status" value="1"/>
</dbReference>
<reference evidence="2 3" key="1">
    <citation type="journal article" date="2018" name="PLoS Genet.">
        <title>Population sequencing reveals clonal diversity and ancestral inbreeding in the grapevine cultivar Chardonnay.</title>
        <authorList>
            <person name="Roach M.J."/>
            <person name="Johnson D.L."/>
            <person name="Bohlmann J."/>
            <person name="van Vuuren H.J."/>
            <person name="Jones S.J."/>
            <person name="Pretorius I.S."/>
            <person name="Schmidt S.A."/>
            <person name="Borneman A.R."/>
        </authorList>
    </citation>
    <scope>NUCLEOTIDE SEQUENCE [LARGE SCALE GENOMIC DNA]</scope>
    <source>
        <strain evidence="3">cv. Chardonnay</strain>
        <tissue evidence="2">Leaf</tissue>
    </source>
</reference>
<accession>A0A438CSS5</accession>
<dbReference type="InterPro" id="IPR002156">
    <property type="entry name" value="RNaseH_domain"/>
</dbReference>
<dbReference type="InterPro" id="IPR001584">
    <property type="entry name" value="Integrase_cat-core"/>
</dbReference>
<comment type="caution">
    <text evidence="2">The sequence shown here is derived from an EMBL/GenBank/DDBJ whole genome shotgun (WGS) entry which is preliminary data.</text>
</comment>
<protein>
    <submittedName>
        <fullName evidence="2">Pol polyprotein</fullName>
    </submittedName>
</protein>
<proteinExistence type="predicted"/>
<organism evidence="2 3">
    <name type="scientific">Vitis vinifera</name>
    <name type="common">Grape</name>
    <dbReference type="NCBI Taxonomy" id="29760"/>
    <lineage>
        <taxon>Eukaryota</taxon>
        <taxon>Viridiplantae</taxon>
        <taxon>Streptophyta</taxon>
        <taxon>Embryophyta</taxon>
        <taxon>Tracheophyta</taxon>
        <taxon>Spermatophyta</taxon>
        <taxon>Magnoliopsida</taxon>
        <taxon>eudicotyledons</taxon>
        <taxon>Gunneridae</taxon>
        <taxon>Pentapetalae</taxon>
        <taxon>rosids</taxon>
        <taxon>Vitales</taxon>
        <taxon>Vitaceae</taxon>
        <taxon>Viteae</taxon>
        <taxon>Vitis</taxon>
    </lineage>
</organism>
<dbReference type="GO" id="GO:0004523">
    <property type="term" value="F:RNA-DNA hybrid ribonuclease activity"/>
    <property type="evidence" value="ECO:0007669"/>
    <property type="project" value="InterPro"/>
</dbReference>
<name>A0A438CSS5_VITVI</name>
<dbReference type="PANTHER" id="PTHR48475:SF1">
    <property type="entry name" value="RNASE H TYPE-1 DOMAIN-CONTAINING PROTEIN"/>
    <property type="match status" value="1"/>
</dbReference>